<evidence type="ECO:0000313" key="2">
    <source>
        <dbReference type="Proteomes" id="UP000539313"/>
    </source>
</evidence>
<dbReference type="InterPro" id="IPR037883">
    <property type="entry name" value="Knr4/Smi1-like_sf"/>
</dbReference>
<dbReference type="AlphaFoldDB" id="A0A7W3R7P5"/>
<dbReference type="EMBL" id="JACJII010000001">
    <property type="protein sequence ID" value="MBA9002744.1"/>
    <property type="molecule type" value="Genomic_DNA"/>
</dbReference>
<evidence type="ECO:0008006" key="3">
    <source>
        <dbReference type="Google" id="ProtNLM"/>
    </source>
</evidence>
<organism evidence="1 2">
    <name type="scientific">Thermomonospora cellulosilytica</name>
    <dbReference type="NCBI Taxonomy" id="1411118"/>
    <lineage>
        <taxon>Bacteria</taxon>
        <taxon>Bacillati</taxon>
        <taxon>Actinomycetota</taxon>
        <taxon>Actinomycetes</taxon>
        <taxon>Streptosporangiales</taxon>
        <taxon>Thermomonosporaceae</taxon>
        <taxon>Thermomonospora</taxon>
    </lineage>
</organism>
<name>A0A7W3R7P5_9ACTN</name>
<gene>
    <name evidence="1" type="ORF">HNR21_001626</name>
</gene>
<dbReference type="Proteomes" id="UP000539313">
    <property type="component" value="Unassembled WGS sequence"/>
</dbReference>
<sequence length="414" mass="46118">MGRVAGKLAAVRAMPVPPEAFGVEGHGFELGPPLPEAVVAEFEERHEVVLPAAYRLFVTELGDGGAGPGYGLCRLDTACCAGRRSGHLALPSPYVPGPRYLGDWELRYEDPPGPDRVFLRGTLEVAGHGCSLVTRLVVTGPARGRLFNLDYEGPVGPYVVEDADFLAWYERWLDEVLAGYDVGWFGERLPLEEPELIAVLAGDPSPQRRARAGESLLRLPVLSDDAWAALVGAMATDVDPTVRAVVWDLLRWQRHRHRDRRRPADAETIAGDIAQHARSCTPPDLEALSILRDLTFADVLAELACHDLERRRRAAYRLAWESWAFRREDLQPGLLGDVAAGLLGDADPLLRSHGVAVVRWFDLTHLHPLLRRLQKTETDPWVQHHLHWCLDWRPTRTRDDSPTTAEGYSEHPPF</sequence>
<dbReference type="SUPFAM" id="SSF160631">
    <property type="entry name" value="SMI1/KNR4-like"/>
    <property type="match status" value="1"/>
</dbReference>
<proteinExistence type="predicted"/>
<protein>
    <recommendedName>
        <fullName evidence="3">Knr4/Smi1-like domain-containing protein</fullName>
    </recommendedName>
</protein>
<accession>A0A7W3R7P5</accession>
<reference evidence="1 2" key="1">
    <citation type="submission" date="2020-08" db="EMBL/GenBank/DDBJ databases">
        <title>Sequencing the genomes of 1000 actinobacteria strains.</title>
        <authorList>
            <person name="Klenk H.-P."/>
        </authorList>
    </citation>
    <scope>NUCLEOTIDE SEQUENCE [LARGE SCALE GENOMIC DNA]</scope>
    <source>
        <strain evidence="1 2">DSM 45823</strain>
    </source>
</reference>
<evidence type="ECO:0000313" key="1">
    <source>
        <dbReference type="EMBL" id="MBA9002744.1"/>
    </source>
</evidence>
<keyword evidence="2" id="KW-1185">Reference proteome</keyword>
<comment type="caution">
    <text evidence="1">The sequence shown here is derived from an EMBL/GenBank/DDBJ whole genome shotgun (WGS) entry which is preliminary data.</text>
</comment>